<keyword evidence="10 14" id="KW-0694">RNA-binding</keyword>
<feature type="domain" description="SAM-dependent MTase RsmB/NOP-type" evidence="15">
    <location>
        <begin position="169"/>
        <end position="442"/>
    </location>
</feature>
<feature type="binding site" evidence="14">
    <location>
        <begin position="258"/>
        <end position="264"/>
    </location>
    <ligand>
        <name>S-adenosyl-L-methionine</name>
        <dbReference type="ChEBI" id="CHEBI:59789"/>
    </ligand>
</feature>
<dbReference type="PANTHER" id="PTHR22807:SF53">
    <property type="entry name" value="RIBOSOMAL RNA SMALL SUBUNIT METHYLTRANSFERASE B-RELATED"/>
    <property type="match status" value="1"/>
</dbReference>
<dbReference type="InterPro" id="IPR004573">
    <property type="entry name" value="rRNA_ssu_MeTfrase_B"/>
</dbReference>
<evidence type="ECO:0000256" key="9">
    <source>
        <dbReference type="ARBA" id="ARBA00022691"/>
    </source>
</evidence>
<dbReference type="GO" id="GO:0003723">
    <property type="term" value="F:RNA binding"/>
    <property type="evidence" value="ECO:0007669"/>
    <property type="project" value="UniProtKB-UniRule"/>
</dbReference>
<dbReference type="EMBL" id="SNZK01000001">
    <property type="protein sequence ID" value="TDR55198.1"/>
    <property type="molecule type" value="Genomic_DNA"/>
</dbReference>
<dbReference type="InterPro" id="IPR018314">
    <property type="entry name" value="RsmB/NOL1/NOP2-like_CS"/>
</dbReference>
<evidence type="ECO:0000256" key="5">
    <source>
        <dbReference type="ARBA" id="ARBA00022490"/>
    </source>
</evidence>
<dbReference type="Proteomes" id="UP000295558">
    <property type="component" value="Unassembled WGS sequence"/>
</dbReference>
<accession>A0A4R6ZRP6</accession>
<evidence type="ECO:0000256" key="2">
    <source>
        <dbReference type="ARBA" id="ARBA00004496"/>
    </source>
</evidence>
<dbReference type="GO" id="GO:0008649">
    <property type="term" value="F:rRNA methyltransferase activity"/>
    <property type="evidence" value="ECO:0007669"/>
    <property type="project" value="InterPro"/>
</dbReference>
<comment type="function">
    <text evidence="1">Specifically methylates the cytosine at position 967 (m5C967) of 16S rRNA.</text>
</comment>
<comment type="caution">
    <text evidence="16">The sequence shown here is derived from an EMBL/GenBank/DDBJ whole genome shotgun (WGS) entry which is preliminary data.</text>
</comment>
<dbReference type="InterPro" id="IPR029063">
    <property type="entry name" value="SAM-dependent_MTases_sf"/>
</dbReference>
<evidence type="ECO:0000256" key="13">
    <source>
        <dbReference type="ARBA" id="ARBA00047283"/>
    </source>
</evidence>
<evidence type="ECO:0000256" key="3">
    <source>
        <dbReference type="ARBA" id="ARBA00007494"/>
    </source>
</evidence>
<evidence type="ECO:0000256" key="1">
    <source>
        <dbReference type="ARBA" id="ARBA00002724"/>
    </source>
</evidence>
<dbReference type="EC" id="2.1.1.176" evidence="4"/>
<dbReference type="GO" id="GO:0006355">
    <property type="term" value="P:regulation of DNA-templated transcription"/>
    <property type="evidence" value="ECO:0007669"/>
    <property type="project" value="InterPro"/>
</dbReference>
<evidence type="ECO:0000259" key="15">
    <source>
        <dbReference type="PROSITE" id="PS51686"/>
    </source>
</evidence>
<keyword evidence="7 14" id="KW-0489">Methyltransferase</keyword>
<dbReference type="PROSITE" id="PS01153">
    <property type="entry name" value="NOL1_NOP2_SUN"/>
    <property type="match status" value="1"/>
</dbReference>
<gene>
    <name evidence="16" type="ORF">DFP96_101127</name>
</gene>
<feature type="binding site" evidence="14">
    <location>
        <position position="309"/>
    </location>
    <ligand>
        <name>S-adenosyl-L-methionine</name>
        <dbReference type="ChEBI" id="CHEBI:59789"/>
    </ligand>
</feature>
<dbReference type="InterPro" id="IPR054728">
    <property type="entry name" value="RsmB-like_ferredoxin"/>
</dbReference>
<organism evidence="16 17">
    <name type="scientific">Listeria rocourtiae</name>
    <dbReference type="NCBI Taxonomy" id="647910"/>
    <lineage>
        <taxon>Bacteria</taxon>
        <taxon>Bacillati</taxon>
        <taxon>Bacillota</taxon>
        <taxon>Bacilli</taxon>
        <taxon>Bacillales</taxon>
        <taxon>Listeriaceae</taxon>
        <taxon>Listeria</taxon>
    </lineage>
</organism>
<dbReference type="STRING" id="1265846.PROCOU_04161"/>
<evidence type="ECO:0000256" key="8">
    <source>
        <dbReference type="ARBA" id="ARBA00022679"/>
    </source>
</evidence>
<name>A0A4R6ZRP6_9LIST</name>
<dbReference type="PRINTS" id="PR02008">
    <property type="entry name" value="RCMTFAMILY"/>
</dbReference>
<dbReference type="OrthoDB" id="9810297at2"/>
<dbReference type="SUPFAM" id="SSF48013">
    <property type="entry name" value="NusB-like"/>
    <property type="match status" value="1"/>
</dbReference>
<keyword evidence="5" id="KW-0963">Cytoplasm</keyword>
<dbReference type="RefSeq" id="WP_133619614.1">
    <property type="nucleotide sequence ID" value="NZ_JAASUO010000001.1"/>
</dbReference>
<evidence type="ECO:0000256" key="14">
    <source>
        <dbReference type="PROSITE-ProRule" id="PRU01023"/>
    </source>
</evidence>
<dbReference type="CDD" id="cd02440">
    <property type="entry name" value="AdoMet_MTases"/>
    <property type="match status" value="1"/>
</dbReference>
<keyword evidence="17" id="KW-1185">Reference proteome</keyword>
<evidence type="ECO:0000313" key="17">
    <source>
        <dbReference type="Proteomes" id="UP000295558"/>
    </source>
</evidence>
<dbReference type="InterPro" id="IPR001678">
    <property type="entry name" value="MeTrfase_RsmB-F_NOP2_dom"/>
</dbReference>
<dbReference type="PANTHER" id="PTHR22807">
    <property type="entry name" value="NOP2 YEAST -RELATED NOL1/NOP2/FMU SUN DOMAIN-CONTAINING"/>
    <property type="match status" value="1"/>
</dbReference>
<dbReference type="Pfam" id="PF01189">
    <property type="entry name" value="Methyltr_RsmB-F"/>
    <property type="match status" value="1"/>
</dbReference>
<evidence type="ECO:0000313" key="16">
    <source>
        <dbReference type="EMBL" id="TDR55198.1"/>
    </source>
</evidence>
<dbReference type="InterPro" id="IPR035926">
    <property type="entry name" value="NusB-like_sf"/>
</dbReference>
<dbReference type="FunFam" id="3.40.50.150:FF:000022">
    <property type="entry name" value="Ribosomal RNA small subunit methyltransferase B"/>
    <property type="match status" value="1"/>
</dbReference>
<evidence type="ECO:0000256" key="4">
    <source>
        <dbReference type="ARBA" id="ARBA00012140"/>
    </source>
</evidence>
<dbReference type="Gene3D" id="3.40.50.150">
    <property type="entry name" value="Vaccinia Virus protein VP39"/>
    <property type="match status" value="1"/>
</dbReference>
<feature type="binding site" evidence="14">
    <location>
        <position position="328"/>
    </location>
    <ligand>
        <name>S-adenosyl-L-methionine</name>
        <dbReference type="ChEBI" id="CHEBI:59789"/>
    </ligand>
</feature>
<evidence type="ECO:0000256" key="7">
    <source>
        <dbReference type="ARBA" id="ARBA00022603"/>
    </source>
</evidence>
<proteinExistence type="inferred from homology"/>
<dbReference type="NCBIfam" id="TIGR00563">
    <property type="entry name" value="rsmB"/>
    <property type="match status" value="1"/>
</dbReference>
<keyword evidence="8 14" id="KW-0808">Transferase</keyword>
<sequence length="445" mass="49998">MKKPETVREIALDLIEKIENNQSFSHLLINDALKNSNLNQMDRALLTELVYGTTQRRITLDFYLEPFLRKTPENWVLNLLRLSVYQLEFLDKIPEHAILHEAGEIARERGHDGVTKFVNGVLRNVIRNGVPKIEDISDETTKIAVETSLPTWLVKRWIAQFGTAKTREIGLSFLESPSQSIRVNENKVTVAELQEELSAQGIETEQNAYIPEALMMERGSIADTQAYHNGRCTIQDESSMLVAHALQLEDGLRVLDACSAPGGKTTHIAEKMHNTGEIIALDIHPHKTKLVNKAAKRLDLTNVTTEVLDARKASELFAPESFDRILVDAPCSGFGVLRRKPDIKYSKTESDIENLARIQQAILAEVGALLKENGILIYSTCTIDQVENRGVVANFLSNHPEFHLEQVHVPEKMLPFVQEGYLELVPTDIGSDGFFIAAFRKITNK</sequence>
<keyword evidence="9 14" id="KW-0949">S-adenosyl-L-methionine</keyword>
<feature type="active site" description="Nucleophile" evidence="14">
    <location>
        <position position="381"/>
    </location>
</feature>
<evidence type="ECO:0000256" key="6">
    <source>
        <dbReference type="ARBA" id="ARBA00022552"/>
    </source>
</evidence>
<dbReference type="InterPro" id="IPR023267">
    <property type="entry name" value="RCMT"/>
</dbReference>
<comment type="catalytic activity">
    <reaction evidence="13">
        <text>cytidine(967) in 16S rRNA + S-adenosyl-L-methionine = 5-methylcytidine(967) in 16S rRNA + S-adenosyl-L-homocysteine + H(+)</text>
        <dbReference type="Rhea" id="RHEA:42748"/>
        <dbReference type="Rhea" id="RHEA-COMP:10219"/>
        <dbReference type="Rhea" id="RHEA-COMP:10220"/>
        <dbReference type="ChEBI" id="CHEBI:15378"/>
        <dbReference type="ChEBI" id="CHEBI:57856"/>
        <dbReference type="ChEBI" id="CHEBI:59789"/>
        <dbReference type="ChEBI" id="CHEBI:74483"/>
        <dbReference type="ChEBI" id="CHEBI:82748"/>
        <dbReference type="EC" id="2.1.1.176"/>
    </reaction>
</comment>
<dbReference type="Pfam" id="PF01029">
    <property type="entry name" value="NusB"/>
    <property type="match status" value="1"/>
</dbReference>
<reference evidence="16 17" key="1">
    <citation type="submission" date="2019-03" db="EMBL/GenBank/DDBJ databases">
        <title>Genomic Encyclopedia of Type Strains, Phase III (KMG-III): the genomes of soil and plant-associated and newly described type strains.</title>
        <authorList>
            <person name="Whitman W."/>
        </authorList>
    </citation>
    <scope>NUCLEOTIDE SEQUENCE [LARGE SCALE GENOMIC DNA]</scope>
    <source>
        <strain evidence="16 17">CECT 7972</strain>
    </source>
</reference>
<dbReference type="Gene3D" id="3.30.70.1170">
    <property type="entry name" value="Sun protein, domain 3"/>
    <property type="match status" value="1"/>
</dbReference>
<evidence type="ECO:0000256" key="10">
    <source>
        <dbReference type="ARBA" id="ARBA00022884"/>
    </source>
</evidence>
<dbReference type="InterPro" id="IPR006027">
    <property type="entry name" value="NusB_RsmB_TIM44"/>
</dbReference>
<dbReference type="FunFam" id="1.10.940.10:FF:000006">
    <property type="entry name" value="16S rRNA (Cytosine(967)-C(5))-methyltransferase RsmB"/>
    <property type="match status" value="1"/>
</dbReference>
<dbReference type="GO" id="GO:0005737">
    <property type="term" value="C:cytoplasm"/>
    <property type="evidence" value="ECO:0007669"/>
    <property type="project" value="UniProtKB-SubCell"/>
</dbReference>
<dbReference type="Pfam" id="PF22458">
    <property type="entry name" value="RsmF-B_ferredox"/>
    <property type="match status" value="1"/>
</dbReference>
<dbReference type="SUPFAM" id="SSF53335">
    <property type="entry name" value="S-adenosyl-L-methionine-dependent methyltransferases"/>
    <property type="match status" value="1"/>
</dbReference>
<evidence type="ECO:0000256" key="11">
    <source>
        <dbReference type="ARBA" id="ARBA00030399"/>
    </source>
</evidence>
<comment type="similarity">
    <text evidence="3 14">Belongs to the class I-like SAM-binding methyltransferase superfamily. RsmB/NOP family.</text>
</comment>
<dbReference type="Gene3D" id="1.10.940.10">
    <property type="entry name" value="NusB-like"/>
    <property type="match status" value="1"/>
</dbReference>
<dbReference type="PROSITE" id="PS51686">
    <property type="entry name" value="SAM_MT_RSMB_NOP"/>
    <property type="match status" value="1"/>
</dbReference>
<dbReference type="AlphaFoldDB" id="A0A4R6ZRP6"/>
<dbReference type="InterPro" id="IPR049560">
    <property type="entry name" value="MeTrfase_RsmB-F_NOP2_cat"/>
</dbReference>
<dbReference type="FunFam" id="3.30.70.1170:FF:000003">
    <property type="entry name" value="16S rRNA (Cytosine(967)-C(5))-methyltransferase RsmB"/>
    <property type="match status" value="1"/>
</dbReference>
<dbReference type="NCBIfam" id="NF011494">
    <property type="entry name" value="PRK14902.1"/>
    <property type="match status" value="1"/>
</dbReference>
<comment type="subcellular location">
    <subcellularLocation>
        <location evidence="2">Cytoplasm</location>
    </subcellularLocation>
</comment>
<keyword evidence="6" id="KW-0698">rRNA processing</keyword>
<feature type="binding site" evidence="14">
    <location>
        <position position="282"/>
    </location>
    <ligand>
        <name>S-adenosyl-L-methionine</name>
        <dbReference type="ChEBI" id="CHEBI:59789"/>
    </ligand>
</feature>
<protein>
    <recommendedName>
        <fullName evidence="4">16S rRNA (cytosine(967)-C(5))-methyltransferase</fullName>
        <ecNumber evidence="4">2.1.1.176</ecNumber>
    </recommendedName>
    <alternativeName>
        <fullName evidence="11">16S rRNA m5C967 methyltransferase</fullName>
    </alternativeName>
    <alternativeName>
        <fullName evidence="12">rRNA (cytosine-C(5)-)-methyltransferase RsmB</fullName>
    </alternativeName>
</protein>
<evidence type="ECO:0000256" key="12">
    <source>
        <dbReference type="ARBA" id="ARBA00031088"/>
    </source>
</evidence>